<accession>A0A1L3MV97</accession>
<keyword evidence="2" id="KW-1185">Reference proteome</keyword>
<gene>
    <name evidence="1" type="ORF">A9C19_16830</name>
</gene>
<protein>
    <submittedName>
        <fullName evidence="1">Uncharacterized protein</fullName>
    </submittedName>
</protein>
<sequence>MKAQREVTREEFLGLAQDGIRELFEIEQYKVFDGKKGAEQHYFVYEMKNHRCFLINLETCYELVTAFYTGDNKQLVIENLNAIALSVN</sequence>
<dbReference type="AlphaFoldDB" id="A0A1L3MV97"/>
<proteinExistence type="predicted"/>
<reference evidence="1 2" key="1">
    <citation type="journal article" date="2016" name="Sci. Rep.">
        <title>Complete genome sequence and transcriptomic analysis of a novel marine strain Bacillus weihaiensis reveals the mechanism of brown algae degradation.</title>
        <authorList>
            <person name="Zhu Y."/>
            <person name="Chen P."/>
            <person name="Bao Y."/>
            <person name="Men Y."/>
            <person name="Zeng Y."/>
            <person name="Yang J."/>
            <person name="Sun J."/>
            <person name="Sun Y."/>
        </authorList>
    </citation>
    <scope>NUCLEOTIDE SEQUENCE [LARGE SCALE GENOMIC DNA]</scope>
    <source>
        <strain evidence="1 2">Alg07</strain>
    </source>
</reference>
<evidence type="ECO:0000313" key="2">
    <source>
        <dbReference type="Proteomes" id="UP000181936"/>
    </source>
</evidence>
<name>A0A1L3MV97_9BACI</name>
<organism evidence="1 2">
    <name type="scientific">Bacillus weihaiensis</name>
    <dbReference type="NCBI Taxonomy" id="1547283"/>
    <lineage>
        <taxon>Bacteria</taxon>
        <taxon>Bacillati</taxon>
        <taxon>Bacillota</taxon>
        <taxon>Bacilli</taxon>
        <taxon>Bacillales</taxon>
        <taxon>Bacillaceae</taxon>
        <taxon>Bacillus</taxon>
    </lineage>
</organism>
<dbReference type="RefSeq" id="WP_072581057.1">
    <property type="nucleotide sequence ID" value="NZ_CP016020.1"/>
</dbReference>
<dbReference type="KEGG" id="bwh:A9C19_16830"/>
<dbReference type="Proteomes" id="UP000181936">
    <property type="component" value="Chromosome"/>
</dbReference>
<dbReference type="EMBL" id="CP016020">
    <property type="protein sequence ID" value="APH06258.1"/>
    <property type="molecule type" value="Genomic_DNA"/>
</dbReference>
<evidence type="ECO:0000313" key="1">
    <source>
        <dbReference type="EMBL" id="APH06258.1"/>
    </source>
</evidence>
<dbReference type="OrthoDB" id="2871842at2"/>